<evidence type="ECO:0000259" key="8">
    <source>
        <dbReference type="PROSITE" id="PS50893"/>
    </source>
</evidence>
<evidence type="ECO:0000313" key="10">
    <source>
        <dbReference type="EMBL" id="SDE96959.1"/>
    </source>
</evidence>
<feature type="transmembrane region" description="Helical" evidence="7">
    <location>
        <begin position="136"/>
        <end position="155"/>
    </location>
</feature>
<dbReference type="PROSITE" id="PS00211">
    <property type="entry name" value="ABC_TRANSPORTER_1"/>
    <property type="match status" value="1"/>
</dbReference>
<dbReference type="InterPro" id="IPR017871">
    <property type="entry name" value="ABC_transporter-like_CS"/>
</dbReference>
<name>A0A1G7HA20_9PROT</name>
<feature type="domain" description="ABC transmembrane type-1" evidence="9">
    <location>
        <begin position="24"/>
        <end position="304"/>
    </location>
</feature>
<dbReference type="Gene3D" id="1.20.1560.10">
    <property type="entry name" value="ABC transporter type 1, transmembrane domain"/>
    <property type="match status" value="1"/>
</dbReference>
<dbReference type="GO" id="GO:0005886">
    <property type="term" value="C:plasma membrane"/>
    <property type="evidence" value="ECO:0007669"/>
    <property type="project" value="UniProtKB-SubCell"/>
</dbReference>
<evidence type="ECO:0000256" key="5">
    <source>
        <dbReference type="ARBA" id="ARBA00022989"/>
    </source>
</evidence>
<dbReference type="RefSeq" id="WP_092787919.1">
    <property type="nucleotide sequence ID" value="NZ_FNAP01000019.1"/>
</dbReference>
<dbReference type="GO" id="GO:0016887">
    <property type="term" value="F:ATP hydrolysis activity"/>
    <property type="evidence" value="ECO:0007669"/>
    <property type="project" value="InterPro"/>
</dbReference>
<keyword evidence="4 10" id="KW-0067">ATP-binding</keyword>
<dbReference type="GO" id="GO:0005524">
    <property type="term" value="F:ATP binding"/>
    <property type="evidence" value="ECO:0007669"/>
    <property type="project" value="UniProtKB-KW"/>
</dbReference>
<feature type="domain" description="ABC transporter" evidence="8">
    <location>
        <begin position="339"/>
        <end position="570"/>
    </location>
</feature>
<dbReference type="PROSITE" id="PS50893">
    <property type="entry name" value="ABC_TRANSPORTER_2"/>
    <property type="match status" value="1"/>
</dbReference>
<dbReference type="InterPro" id="IPR003593">
    <property type="entry name" value="AAA+_ATPase"/>
</dbReference>
<dbReference type="SUPFAM" id="SSF52540">
    <property type="entry name" value="P-loop containing nucleoside triphosphate hydrolases"/>
    <property type="match status" value="1"/>
</dbReference>
<evidence type="ECO:0000313" key="11">
    <source>
        <dbReference type="Proteomes" id="UP000199412"/>
    </source>
</evidence>
<evidence type="ECO:0000256" key="7">
    <source>
        <dbReference type="SAM" id="Phobius"/>
    </source>
</evidence>
<dbReference type="SMART" id="SM00382">
    <property type="entry name" value="AAA"/>
    <property type="match status" value="1"/>
</dbReference>
<dbReference type="InterPro" id="IPR003439">
    <property type="entry name" value="ABC_transporter-like_ATP-bd"/>
</dbReference>
<gene>
    <name evidence="10" type="ORF">SAMN05421720_1193</name>
</gene>
<comment type="subcellular location">
    <subcellularLocation>
        <location evidence="1">Cell membrane</location>
        <topology evidence="1">Multi-pass membrane protein</topology>
    </subcellularLocation>
</comment>
<dbReference type="NCBIfam" id="TIGR02857">
    <property type="entry name" value="CydD"/>
    <property type="match status" value="1"/>
</dbReference>
<evidence type="ECO:0000256" key="4">
    <source>
        <dbReference type="ARBA" id="ARBA00022840"/>
    </source>
</evidence>
<dbReference type="Proteomes" id="UP000199412">
    <property type="component" value="Unassembled WGS sequence"/>
</dbReference>
<dbReference type="InterPro" id="IPR011527">
    <property type="entry name" value="ABC1_TM_dom"/>
</dbReference>
<dbReference type="InterPro" id="IPR039421">
    <property type="entry name" value="Type_1_exporter"/>
</dbReference>
<feature type="transmembrane region" description="Helical" evidence="7">
    <location>
        <begin position="20"/>
        <end position="44"/>
    </location>
</feature>
<dbReference type="Gene3D" id="3.40.50.300">
    <property type="entry name" value="P-loop containing nucleotide triphosphate hydrolases"/>
    <property type="match status" value="1"/>
</dbReference>
<sequence>MTRAPEPLVGLLPAVRGRLIAVYALNALAGGLMIANAALLAGALHRLVFGHGAPDPTLWILAAGLIAGRALATWAAGVVAADLGLAAQARVRRDLFATLTHPAPTADGSAGRLAPAEAATLATDGVEALTPYLSGYLPAIAQAAVLTLAILAVVLPLDWISGLTLAVTAPLIPLFMILIGAGAERLNVAQWAVLTRLSGAFLDAVQALPLLRLFGATAREGMRIARAAEGYRIATMKVLRVAFLSALALEILATLGVALVAVFLGFRLLWGMVDYDRALFILLLAPEFYLPLRALGAQYHARMDALAAAERLAPVLRGTPATPPETIAAAPVTGAAPRVVLEHVSFAYAAAETAPILTDLSVTLEPGTLTALVGASGGGKSTLLALLRGVLHPTGGRILVDGDPLDPRRHRPAWVPQAPRLFAGTIADALRLGAPDAPDAALWEALRRVGAEAVVSARPLGLATPLGEGGRGLSGGEIRRLALARALLADAPLVLMDEPSASLDHASEEALIRALNGLRADRTVVIAAHRLSTLQGADRILVLEGGHIVEEGSFANLSQARQGAFARLMGARSPLVAAALAAPSGKGTRP</sequence>
<evidence type="ECO:0000256" key="1">
    <source>
        <dbReference type="ARBA" id="ARBA00004651"/>
    </source>
</evidence>
<dbReference type="PROSITE" id="PS50929">
    <property type="entry name" value="ABC_TM1F"/>
    <property type="match status" value="1"/>
</dbReference>
<evidence type="ECO:0000256" key="6">
    <source>
        <dbReference type="ARBA" id="ARBA00023136"/>
    </source>
</evidence>
<keyword evidence="2 7" id="KW-0812">Transmembrane</keyword>
<dbReference type="Pfam" id="PF00005">
    <property type="entry name" value="ABC_tran"/>
    <property type="match status" value="1"/>
</dbReference>
<dbReference type="AlphaFoldDB" id="A0A1G7HA20"/>
<dbReference type="PANTHER" id="PTHR24221:SF590">
    <property type="entry name" value="COMPONENT LINKED WITH THE ASSEMBLY OF CYTOCHROME' TRANSPORT TRANSMEMBRANE ATP-BINDING PROTEIN ABC TRANSPORTER CYDD-RELATED"/>
    <property type="match status" value="1"/>
</dbReference>
<keyword evidence="11" id="KW-1185">Reference proteome</keyword>
<accession>A0A1G7HA20</accession>
<reference evidence="10 11" key="1">
    <citation type="submission" date="2016-10" db="EMBL/GenBank/DDBJ databases">
        <authorList>
            <person name="de Groot N.N."/>
        </authorList>
    </citation>
    <scope>NUCLEOTIDE SEQUENCE [LARGE SCALE GENOMIC DNA]</scope>
    <source>
        <strain evidence="10 11">ATCC 700224</strain>
    </source>
</reference>
<dbReference type="GO" id="GO:0140359">
    <property type="term" value="F:ABC-type transporter activity"/>
    <property type="evidence" value="ECO:0007669"/>
    <property type="project" value="InterPro"/>
</dbReference>
<keyword evidence="6 7" id="KW-0472">Membrane</keyword>
<dbReference type="InterPro" id="IPR027417">
    <property type="entry name" value="P-loop_NTPase"/>
</dbReference>
<keyword evidence="3" id="KW-0547">Nucleotide-binding</keyword>
<dbReference type="InterPro" id="IPR014216">
    <property type="entry name" value="ABC_transptr_CydD"/>
</dbReference>
<protein>
    <submittedName>
        <fullName evidence="10">ATP-binding cassette, subfamily C, CydD</fullName>
    </submittedName>
</protein>
<dbReference type="SUPFAM" id="SSF90123">
    <property type="entry name" value="ABC transporter transmembrane region"/>
    <property type="match status" value="1"/>
</dbReference>
<keyword evidence="5 7" id="KW-1133">Transmembrane helix</keyword>
<dbReference type="InterPro" id="IPR036640">
    <property type="entry name" value="ABC1_TM_sf"/>
</dbReference>
<organism evidence="10 11">
    <name type="scientific">Rhodospira trueperi</name>
    <dbReference type="NCBI Taxonomy" id="69960"/>
    <lineage>
        <taxon>Bacteria</taxon>
        <taxon>Pseudomonadati</taxon>
        <taxon>Pseudomonadota</taxon>
        <taxon>Alphaproteobacteria</taxon>
        <taxon>Rhodospirillales</taxon>
        <taxon>Rhodospirillaceae</taxon>
        <taxon>Rhodospira</taxon>
    </lineage>
</organism>
<feature type="transmembrane region" description="Helical" evidence="7">
    <location>
        <begin position="56"/>
        <end position="76"/>
    </location>
</feature>
<dbReference type="EMBL" id="FNAP01000019">
    <property type="protein sequence ID" value="SDE96959.1"/>
    <property type="molecule type" value="Genomic_DNA"/>
</dbReference>
<feature type="transmembrane region" description="Helical" evidence="7">
    <location>
        <begin position="241"/>
        <end position="266"/>
    </location>
</feature>
<dbReference type="Pfam" id="PF00664">
    <property type="entry name" value="ABC_membrane"/>
    <property type="match status" value="1"/>
</dbReference>
<proteinExistence type="predicted"/>
<dbReference type="CDD" id="cd18584">
    <property type="entry name" value="ABC_6TM_AarD_CydD"/>
    <property type="match status" value="1"/>
</dbReference>
<dbReference type="GO" id="GO:0042883">
    <property type="term" value="P:cysteine transport"/>
    <property type="evidence" value="ECO:0007669"/>
    <property type="project" value="InterPro"/>
</dbReference>
<evidence type="ECO:0000256" key="2">
    <source>
        <dbReference type="ARBA" id="ARBA00022692"/>
    </source>
</evidence>
<dbReference type="OrthoDB" id="5288404at2"/>
<dbReference type="STRING" id="69960.SAMN05421720_1193"/>
<evidence type="ECO:0000259" key="9">
    <source>
        <dbReference type="PROSITE" id="PS50929"/>
    </source>
</evidence>
<feature type="transmembrane region" description="Helical" evidence="7">
    <location>
        <begin position="162"/>
        <end position="183"/>
    </location>
</feature>
<evidence type="ECO:0000256" key="3">
    <source>
        <dbReference type="ARBA" id="ARBA00022741"/>
    </source>
</evidence>
<dbReference type="PANTHER" id="PTHR24221">
    <property type="entry name" value="ATP-BINDING CASSETTE SUB-FAMILY B"/>
    <property type="match status" value="1"/>
</dbReference>